<dbReference type="OrthoDB" id="9801455at2"/>
<dbReference type="KEGG" id="gma:AciX8_2447"/>
<evidence type="ECO:0000313" key="6">
    <source>
        <dbReference type="Proteomes" id="UP000007113"/>
    </source>
</evidence>
<name>G8NY90_GRAMM</name>
<sequence precursor="true">MRNRIFEATIVGKLFLCLTFVGLLALGTSAFAQNSTIFGPNVYVFTPSNSISSINSTLATLAGNGQFSTNRYAVLFAPGTYTGVESEVGFYESIAGLGQTPSAVNLSQGYLESNELINGNDTQTFWRSMENLEMTTPGSGTLQWGVSQGASIRRMLINNPVELTDSGCNYSSGGFIANTKITGQLNSCSQQQWYTRNSSLGSWTGGSWNMVFSGVSGAPAQSNPFGGGGSSHTVLATTPVSREKPFLYMDSSSNYWVFAPTYGTNTSGITWGSGGVGSGEAGTSLSISTFLIATPSTSLATINTALSSGKNLILTPGIYKYSGAINVTNANTVVLGLGYADLVPQSGTPALTVADVDGVQLAGFLIDAGPVNSSVLLQVGVKGAPRVNHATNPTTISDVHFRVGGATLGTCSEATEIDSDNVIIDNMWSWRADHGNGGTVGWALNVCNNGLVVNGDNVLATGLAVEHYEKEQVVWNGEGGETIFYQSEMPYDVPSEGAWMNGSVDGYASYNVAPTVANHVAYGLGVYSVFDQGVNIIANSGIAAPVAKGVTFHDMVSVTLSGGQINYTIASNNATVDNGGTTAGANSYVTSWGGTSGNCGGVPGTPGTPSGAGTSGSTINVSWSASSEGSNCTLSYNLFRSTAAGFTPSTSNMIASDLTAPSFIDSGLAATTTYYYVVQAVNAAGTSANSAQGNGTTITGSGGGTTEEPYGGTPAVIPGTVLAENYDTGGPGVGYSVATVNGSDNGYRSDGVDLETTSAGGGGNDIGWTATGQWFRYTVNVATAGTYNVTFTVASPNAVTDGLHLSNASGANLTGSVNIPATGGYQTWATVTASVTLPAGQQVLTWNQDNGGYNLYSVAFASSGSGGGSTLTTGVFYNLVNENSGSCIDDTGSGTANGTAVQQWACGGGTNSTQPNQQWEFLNGTASGYYYVANANAPTETWNVTGSGTTSGSLLQTWTYAGNPNEEWEAVPLGNGYYNFVGQGSGLCLDTPSASTANGVQLDIYTCNGTAAQAWKLVLP</sequence>
<dbReference type="PROSITE" id="PS50231">
    <property type="entry name" value="RICIN_B_LECTIN"/>
    <property type="match status" value="1"/>
</dbReference>
<dbReference type="CDD" id="cd04080">
    <property type="entry name" value="CBM6_cellulase-like"/>
    <property type="match status" value="1"/>
</dbReference>
<protein>
    <submittedName>
        <fullName evidence="5">Carbohydrate binding family 6</fullName>
    </submittedName>
</protein>
<feature type="chain" id="PRO_5003513191" evidence="2">
    <location>
        <begin position="33"/>
        <end position="1020"/>
    </location>
</feature>
<dbReference type="Pfam" id="PF03422">
    <property type="entry name" value="CBM_6"/>
    <property type="match status" value="1"/>
</dbReference>
<dbReference type="InterPro" id="IPR006584">
    <property type="entry name" value="Cellulose-bd_IV"/>
</dbReference>
<dbReference type="RefSeq" id="WP_014265642.1">
    <property type="nucleotide sequence ID" value="NC_016631.1"/>
</dbReference>
<dbReference type="InterPro" id="IPR013783">
    <property type="entry name" value="Ig-like_fold"/>
</dbReference>
<dbReference type="GO" id="GO:0030246">
    <property type="term" value="F:carbohydrate binding"/>
    <property type="evidence" value="ECO:0007669"/>
    <property type="project" value="InterPro"/>
</dbReference>
<dbReference type="InterPro" id="IPR003961">
    <property type="entry name" value="FN3_dom"/>
</dbReference>
<feature type="signal peptide" evidence="2">
    <location>
        <begin position="1"/>
        <end position="32"/>
    </location>
</feature>
<keyword evidence="1 2" id="KW-0732">Signal</keyword>
<proteinExistence type="predicted"/>
<dbReference type="SMART" id="SM00060">
    <property type="entry name" value="FN3"/>
    <property type="match status" value="1"/>
</dbReference>
<dbReference type="InterPro" id="IPR035992">
    <property type="entry name" value="Ricin_B-like_lectins"/>
</dbReference>
<evidence type="ECO:0000259" key="3">
    <source>
        <dbReference type="PROSITE" id="PS50853"/>
    </source>
</evidence>
<dbReference type="Gene3D" id="2.60.120.260">
    <property type="entry name" value="Galactose-binding domain-like"/>
    <property type="match status" value="1"/>
</dbReference>
<evidence type="ECO:0000259" key="4">
    <source>
        <dbReference type="PROSITE" id="PS51175"/>
    </source>
</evidence>
<reference evidence="5 6" key="1">
    <citation type="submission" date="2011-11" db="EMBL/GenBank/DDBJ databases">
        <title>Complete sequence of Granulicella mallensis MP5ACTX8.</title>
        <authorList>
            <consortium name="US DOE Joint Genome Institute"/>
            <person name="Lucas S."/>
            <person name="Copeland A."/>
            <person name="Lapidus A."/>
            <person name="Cheng J.-F."/>
            <person name="Goodwin L."/>
            <person name="Pitluck S."/>
            <person name="Peters L."/>
            <person name="Lu M."/>
            <person name="Detter J.C."/>
            <person name="Han C."/>
            <person name="Tapia R."/>
            <person name="Land M."/>
            <person name="Hauser L."/>
            <person name="Kyrpides N."/>
            <person name="Ivanova N."/>
            <person name="Mikhailova N."/>
            <person name="Pagani I."/>
            <person name="Rawat S."/>
            <person name="Mannisto M."/>
            <person name="Haggblom M."/>
            <person name="Woyke T."/>
        </authorList>
    </citation>
    <scope>NUCLEOTIDE SEQUENCE [LARGE SCALE GENOMIC DNA]</scope>
    <source>
        <strain evidence="6">ATCC BAA-1857 / DSM 23137 / MP5ACTX8</strain>
    </source>
</reference>
<dbReference type="Gene3D" id="2.60.40.10">
    <property type="entry name" value="Immunoglobulins"/>
    <property type="match status" value="1"/>
</dbReference>
<evidence type="ECO:0000256" key="2">
    <source>
        <dbReference type="SAM" id="SignalP"/>
    </source>
</evidence>
<dbReference type="InterPro" id="IPR036116">
    <property type="entry name" value="FN3_sf"/>
</dbReference>
<dbReference type="Gene3D" id="2.80.10.50">
    <property type="match status" value="1"/>
</dbReference>
<organism evidence="5 6">
    <name type="scientific">Granulicella mallensis (strain ATCC BAA-1857 / DSM 23137 / MP5ACTX8)</name>
    <dbReference type="NCBI Taxonomy" id="682795"/>
    <lineage>
        <taxon>Bacteria</taxon>
        <taxon>Pseudomonadati</taxon>
        <taxon>Acidobacteriota</taxon>
        <taxon>Terriglobia</taxon>
        <taxon>Terriglobales</taxon>
        <taxon>Acidobacteriaceae</taxon>
        <taxon>Granulicella</taxon>
    </lineage>
</organism>
<feature type="domain" description="CBM6" evidence="4">
    <location>
        <begin position="738"/>
        <end position="861"/>
    </location>
</feature>
<dbReference type="Proteomes" id="UP000007113">
    <property type="component" value="Chromosome"/>
</dbReference>
<dbReference type="STRING" id="682795.AciX8_2447"/>
<dbReference type="InterPro" id="IPR008979">
    <property type="entry name" value="Galactose-bd-like_sf"/>
</dbReference>
<dbReference type="EMBL" id="CP003130">
    <property type="protein sequence ID" value="AEU36764.1"/>
    <property type="molecule type" value="Genomic_DNA"/>
</dbReference>
<dbReference type="CDD" id="cd23669">
    <property type="entry name" value="GH55_SacteLam55A-like"/>
    <property type="match status" value="1"/>
</dbReference>
<dbReference type="PROSITE" id="PS50853">
    <property type="entry name" value="FN3"/>
    <property type="match status" value="1"/>
</dbReference>
<dbReference type="InterPro" id="IPR005084">
    <property type="entry name" value="CBM6"/>
</dbReference>
<dbReference type="CDD" id="cd00063">
    <property type="entry name" value="FN3"/>
    <property type="match status" value="1"/>
</dbReference>
<evidence type="ECO:0000256" key="1">
    <source>
        <dbReference type="ARBA" id="ARBA00022729"/>
    </source>
</evidence>
<accession>G8NY90</accession>
<gene>
    <name evidence="5" type="ordered locus">AciX8_2447</name>
</gene>
<dbReference type="Pfam" id="PF14200">
    <property type="entry name" value="RicinB_lectin_2"/>
    <property type="match status" value="2"/>
</dbReference>
<dbReference type="InterPro" id="IPR059186">
    <property type="entry name" value="SACTE_4363"/>
</dbReference>
<evidence type="ECO:0000313" key="5">
    <source>
        <dbReference type="EMBL" id="AEU36764.1"/>
    </source>
</evidence>
<dbReference type="InterPro" id="IPR000772">
    <property type="entry name" value="Ricin_B_lectin"/>
</dbReference>
<dbReference type="SUPFAM" id="SSF49265">
    <property type="entry name" value="Fibronectin type III"/>
    <property type="match status" value="1"/>
</dbReference>
<dbReference type="SUPFAM" id="SSF50370">
    <property type="entry name" value="Ricin B-like lectins"/>
    <property type="match status" value="1"/>
</dbReference>
<dbReference type="PROSITE" id="PS51175">
    <property type="entry name" value="CBM6"/>
    <property type="match status" value="1"/>
</dbReference>
<keyword evidence="6" id="KW-1185">Reference proteome</keyword>
<dbReference type="AlphaFoldDB" id="G8NY90"/>
<dbReference type="eggNOG" id="COG3250">
    <property type="taxonomic scope" value="Bacteria"/>
</dbReference>
<dbReference type="SUPFAM" id="SSF49785">
    <property type="entry name" value="Galactose-binding domain-like"/>
    <property type="match status" value="1"/>
</dbReference>
<dbReference type="CDD" id="cd00161">
    <property type="entry name" value="beta-trefoil_Ricin-like"/>
    <property type="match status" value="1"/>
</dbReference>
<dbReference type="HOGENOM" id="CLU_296095_0_0_0"/>
<dbReference type="SMART" id="SM00458">
    <property type="entry name" value="RICIN"/>
    <property type="match status" value="1"/>
</dbReference>
<dbReference type="eggNOG" id="COG1472">
    <property type="taxonomic scope" value="Bacteria"/>
</dbReference>
<dbReference type="SMART" id="SM00606">
    <property type="entry name" value="CBD_IV"/>
    <property type="match status" value="1"/>
</dbReference>
<dbReference type="eggNOG" id="COG5520">
    <property type="taxonomic scope" value="Bacteria"/>
</dbReference>
<feature type="domain" description="Fibronectin type-III" evidence="3">
    <location>
        <begin position="605"/>
        <end position="702"/>
    </location>
</feature>